<dbReference type="EMBL" id="FMUR01000011">
    <property type="protein sequence ID" value="SCY27025.1"/>
    <property type="molecule type" value="Genomic_DNA"/>
</dbReference>
<dbReference type="NCBIfam" id="TIGR01718">
    <property type="entry name" value="Uridine-psphlse"/>
    <property type="match status" value="1"/>
</dbReference>
<evidence type="ECO:0000256" key="7">
    <source>
        <dbReference type="ARBA" id="ARBA00022676"/>
    </source>
</evidence>
<comment type="pathway">
    <text evidence="2 10">Pyrimidine metabolism; UMP biosynthesis via salvage pathway; uracil from uridine (phosphorylase route): step 1/1.</text>
</comment>
<feature type="domain" description="Nucleoside phosphorylase" evidence="11">
    <location>
        <begin position="23"/>
        <end position="230"/>
    </location>
</feature>
<dbReference type="STRING" id="185008.bhn_I1262"/>
<comment type="catalytic activity">
    <reaction evidence="9 10">
        <text>uridine + phosphate = alpha-D-ribose 1-phosphate + uracil</text>
        <dbReference type="Rhea" id="RHEA:24388"/>
        <dbReference type="ChEBI" id="CHEBI:16704"/>
        <dbReference type="ChEBI" id="CHEBI:17568"/>
        <dbReference type="ChEBI" id="CHEBI:43474"/>
        <dbReference type="ChEBI" id="CHEBI:57720"/>
        <dbReference type="EC" id="2.4.2.3"/>
    </reaction>
</comment>
<dbReference type="GO" id="GO:0005829">
    <property type="term" value="C:cytosol"/>
    <property type="evidence" value="ECO:0007669"/>
    <property type="project" value="TreeGrafter"/>
</dbReference>
<comment type="function">
    <text evidence="10">Catalyzes the reversible phosphorylytic cleavage of uridine to uracil and ribose-1-phosphate.</text>
</comment>
<keyword evidence="13" id="KW-1185">Reference proteome</keyword>
<sequence length="259" mass="28033">MVDYTEGAGYQYHTHVKKGDVGRYVILTGDPGRCESISKLFDNPKFIAYNREYNTYTGTLCGEKVTVMSHGIGGASTAIAIEELYKCGADTFIRMGTSGGMQEDVIGGDIVIANGAIRAEGTSKEYAPIEYPAVADFDVVSALVSGAKKAGAKYHVGVAQCKDSFFGQHEPETKPVGPELLYKWDAWIKCGALCSEMESSTLFIVGSYLRARTGAVLLVVANQERAKKGLSNPQAHDMEIVYKTTIEAIKSLITMDKTQ</sequence>
<dbReference type="OrthoDB" id="9772602at2"/>
<dbReference type="RefSeq" id="WP_074462541.1">
    <property type="nucleotide sequence ID" value="NZ_FMUR01000011.1"/>
</dbReference>
<dbReference type="Pfam" id="PF01048">
    <property type="entry name" value="PNP_UDP_1"/>
    <property type="match status" value="1"/>
</dbReference>
<dbReference type="AlphaFoldDB" id="A0A1G5EJ86"/>
<dbReference type="GO" id="GO:0004850">
    <property type="term" value="F:uridine phosphorylase activity"/>
    <property type="evidence" value="ECO:0007669"/>
    <property type="project" value="UniProtKB-EC"/>
</dbReference>
<comment type="similarity">
    <text evidence="3 10">Belongs to the PNP/UDP phosphorylase family.</text>
</comment>
<dbReference type="InterPro" id="IPR035994">
    <property type="entry name" value="Nucleoside_phosphorylase_sf"/>
</dbReference>
<dbReference type="InterPro" id="IPR000845">
    <property type="entry name" value="Nucleoside_phosphorylase_d"/>
</dbReference>
<dbReference type="SUPFAM" id="SSF53167">
    <property type="entry name" value="Purine and uridine phosphorylases"/>
    <property type="match status" value="1"/>
</dbReference>
<evidence type="ECO:0000259" key="11">
    <source>
        <dbReference type="Pfam" id="PF01048"/>
    </source>
</evidence>
<dbReference type="PANTHER" id="PTHR43691:SF11">
    <property type="entry name" value="FI09636P-RELATED"/>
    <property type="match status" value="1"/>
</dbReference>
<organism evidence="12 13">
    <name type="scientific">Butyrivibrio hungatei</name>
    <dbReference type="NCBI Taxonomy" id="185008"/>
    <lineage>
        <taxon>Bacteria</taxon>
        <taxon>Bacillati</taxon>
        <taxon>Bacillota</taxon>
        <taxon>Clostridia</taxon>
        <taxon>Lachnospirales</taxon>
        <taxon>Lachnospiraceae</taxon>
        <taxon>Butyrivibrio</taxon>
    </lineage>
</organism>
<evidence type="ECO:0000313" key="13">
    <source>
        <dbReference type="Proteomes" id="UP000183047"/>
    </source>
</evidence>
<proteinExistence type="inferred from homology"/>
<name>A0A1G5EJ86_9FIRM</name>
<gene>
    <name evidence="12" type="ORF">SAMN02910451_01965</name>
</gene>
<dbReference type="GO" id="GO:0009166">
    <property type="term" value="P:nucleotide catabolic process"/>
    <property type="evidence" value="ECO:0007669"/>
    <property type="project" value="InterPro"/>
</dbReference>
<evidence type="ECO:0000313" key="12">
    <source>
        <dbReference type="EMBL" id="SCY27025.1"/>
    </source>
</evidence>
<dbReference type="GO" id="GO:0009164">
    <property type="term" value="P:nucleoside catabolic process"/>
    <property type="evidence" value="ECO:0007669"/>
    <property type="project" value="UniProtKB-ARBA"/>
</dbReference>
<evidence type="ECO:0000256" key="2">
    <source>
        <dbReference type="ARBA" id="ARBA00004825"/>
    </source>
</evidence>
<comment type="subcellular location">
    <subcellularLocation>
        <location evidence="1">Cytoplasm</location>
    </subcellularLocation>
</comment>
<dbReference type="PANTHER" id="PTHR43691">
    <property type="entry name" value="URIDINE PHOSPHORYLASE"/>
    <property type="match status" value="1"/>
</dbReference>
<keyword evidence="6" id="KW-0963">Cytoplasm</keyword>
<keyword evidence="8 10" id="KW-0808">Transferase</keyword>
<dbReference type="InterPro" id="IPR018016">
    <property type="entry name" value="Nucleoside_phosphorylase_CS"/>
</dbReference>
<evidence type="ECO:0000256" key="4">
    <source>
        <dbReference type="ARBA" id="ARBA00011888"/>
    </source>
</evidence>
<protein>
    <recommendedName>
        <fullName evidence="5 10">Uridine phosphorylase</fullName>
        <ecNumber evidence="4 10">2.4.2.3</ecNumber>
    </recommendedName>
</protein>
<evidence type="ECO:0000256" key="3">
    <source>
        <dbReference type="ARBA" id="ARBA00010456"/>
    </source>
</evidence>
<evidence type="ECO:0000256" key="6">
    <source>
        <dbReference type="ARBA" id="ARBA00022490"/>
    </source>
</evidence>
<evidence type="ECO:0000256" key="5">
    <source>
        <dbReference type="ARBA" id="ARBA00021980"/>
    </source>
</evidence>
<dbReference type="UniPathway" id="UPA00574">
    <property type="reaction ID" value="UER00633"/>
</dbReference>
<dbReference type="EC" id="2.4.2.3" evidence="4 10"/>
<dbReference type="Proteomes" id="UP000183047">
    <property type="component" value="Unassembled WGS sequence"/>
</dbReference>
<evidence type="ECO:0000256" key="1">
    <source>
        <dbReference type="ARBA" id="ARBA00004496"/>
    </source>
</evidence>
<evidence type="ECO:0000256" key="8">
    <source>
        <dbReference type="ARBA" id="ARBA00022679"/>
    </source>
</evidence>
<dbReference type="InterPro" id="IPR010058">
    <property type="entry name" value="Uridine_phosphorylase"/>
</dbReference>
<accession>A0A1G5EJ86</accession>
<dbReference type="GO" id="GO:0044206">
    <property type="term" value="P:UMP salvage"/>
    <property type="evidence" value="ECO:0007669"/>
    <property type="project" value="UniProtKB-UniPathway"/>
</dbReference>
<keyword evidence="7 10" id="KW-0328">Glycosyltransferase</keyword>
<evidence type="ECO:0000256" key="9">
    <source>
        <dbReference type="ARBA" id="ARBA00048447"/>
    </source>
</evidence>
<reference evidence="13" key="1">
    <citation type="submission" date="2016-10" db="EMBL/GenBank/DDBJ databases">
        <authorList>
            <person name="Varghese N."/>
            <person name="Submissions S."/>
        </authorList>
    </citation>
    <scope>NUCLEOTIDE SEQUENCE [LARGE SCALE GENOMIC DNA]</scope>
    <source>
        <strain evidence="13">XBD2006</strain>
    </source>
</reference>
<dbReference type="CDD" id="cd17767">
    <property type="entry name" value="UP_EcUdp-like"/>
    <property type="match status" value="1"/>
</dbReference>
<dbReference type="Gene3D" id="3.40.50.1580">
    <property type="entry name" value="Nucleoside phosphorylase domain"/>
    <property type="match status" value="1"/>
</dbReference>
<evidence type="ECO:0000256" key="10">
    <source>
        <dbReference type="RuleBase" id="RU361131"/>
    </source>
</evidence>
<dbReference type="PROSITE" id="PS01232">
    <property type="entry name" value="PNP_UDP_1"/>
    <property type="match status" value="1"/>
</dbReference>